<proteinExistence type="predicted"/>
<evidence type="ECO:0000256" key="1">
    <source>
        <dbReference type="ARBA" id="ARBA00004496"/>
    </source>
</evidence>
<evidence type="ECO:0000256" key="2">
    <source>
        <dbReference type="ARBA" id="ARBA00022490"/>
    </source>
</evidence>
<dbReference type="PANTHER" id="PTHR45774:SF3">
    <property type="entry name" value="BTB (POZ) DOMAIN-CONTAINING 2B-RELATED"/>
    <property type="match status" value="1"/>
</dbReference>
<dbReference type="PANTHER" id="PTHR45774">
    <property type="entry name" value="BTB/POZ DOMAIN-CONTAINING"/>
    <property type="match status" value="1"/>
</dbReference>
<dbReference type="OrthoDB" id="5985570at2759"/>
<keyword evidence="4" id="KW-1185">Reference proteome</keyword>
<name>A0A6S7FVJ6_PARCT</name>
<dbReference type="Pfam" id="PF08005">
    <property type="entry name" value="PHR"/>
    <property type="match status" value="1"/>
</dbReference>
<dbReference type="SMART" id="SM00875">
    <property type="entry name" value="BACK"/>
    <property type="match status" value="1"/>
</dbReference>
<dbReference type="InterPro" id="IPR012983">
    <property type="entry name" value="PHR"/>
</dbReference>
<organism evidence="3 4">
    <name type="scientific">Paramuricea clavata</name>
    <name type="common">Red gorgonian</name>
    <name type="synonym">Violescent sea-whip</name>
    <dbReference type="NCBI Taxonomy" id="317549"/>
    <lineage>
        <taxon>Eukaryota</taxon>
        <taxon>Metazoa</taxon>
        <taxon>Cnidaria</taxon>
        <taxon>Anthozoa</taxon>
        <taxon>Octocorallia</taxon>
        <taxon>Malacalcyonacea</taxon>
        <taxon>Plexauridae</taxon>
        <taxon>Paramuricea</taxon>
    </lineage>
</organism>
<dbReference type="GO" id="GO:0022008">
    <property type="term" value="P:neurogenesis"/>
    <property type="evidence" value="ECO:0007669"/>
    <property type="project" value="TreeGrafter"/>
</dbReference>
<dbReference type="Gene3D" id="1.25.40.420">
    <property type="match status" value="1"/>
</dbReference>
<dbReference type="PROSITE" id="PS50097">
    <property type="entry name" value="BTB"/>
    <property type="match status" value="1"/>
</dbReference>
<sequence>MASFQYDIDWQSTKNTVLERNSHMFNNSDMSDISFTCEGSDNILYAHKYVLGTSSAVFHAMFYGDLAEKNSILHLYDTDEKSLEEFLKFLYTDACNLTTDNVISVMYLSKKYIVPSLTKECVDFLEKGLDPENVLTILEQAIYFDEKDFEMKCWKVVDRHLKEILTLDNFLNIRQETLACLLKRSSLIIKEIELFKAVLKWIEFQCLENSLELTTENRRFVIGEGVYDLRFLAISEEMFSKYVVDSGLLTSKEIETIQEKIKGVDIPGLQWQLGVRKQNYEMLAFKRFRSWKAEGWEYNGEADCLCFSVDREVLFHGVHLFGDLWENQYKVIFQIEGVKVKGTYKSKKMTDGLLGYCVMLDLPVVIKQNKVVKMSALIRGPPSGYGINKIAPVKVEGVTVTFHDADSPTNDTWTNKGQFHKIILSI</sequence>
<protein>
    <submittedName>
        <fullName evidence="3">BTB POZ domain-containing 6-like</fullName>
    </submittedName>
</protein>
<dbReference type="SUPFAM" id="SSF54695">
    <property type="entry name" value="POZ domain"/>
    <property type="match status" value="1"/>
</dbReference>
<gene>
    <name evidence="3" type="ORF">PACLA_8A016814</name>
</gene>
<dbReference type="InterPro" id="IPR011705">
    <property type="entry name" value="BACK"/>
</dbReference>
<evidence type="ECO:0000313" key="4">
    <source>
        <dbReference type="Proteomes" id="UP001152795"/>
    </source>
</evidence>
<dbReference type="EMBL" id="CACRXK020000097">
    <property type="protein sequence ID" value="CAB3978221.1"/>
    <property type="molecule type" value="Genomic_DNA"/>
</dbReference>
<accession>A0A6S7FVJ6</accession>
<dbReference type="GO" id="GO:0005829">
    <property type="term" value="C:cytosol"/>
    <property type="evidence" value="ECO:0007669"/>
    <property type="project" value="TreeGrafter"/>
</dbReference>
<dbReference type="Gene3D" id="2.60.120.820">
    <property type="entry name" value="PHR domain"/>
    <property type="match status" value="1"/>
</dbReference>
<keyword evidence="2" id="KW-0963">Cytoplasm</keyword>
<dbReference type="Pfam" id="PF00651">
    <property type="entry name" value="BTB"/>
    <property type="match status" value="1"/>
</dbReference>
<reference evidence="3" key="1">
    <citation type="submission" date="2020-04" db="EMBL/GenBank/DDBJ databases">
        <authorList>
            <person name="Alioto T."/>
            <person name="Alioto T."/>
            <person name="Gomez Garrido J."/>
        </authorList>
    </citation>
    <scope>NUCLEOTIDE SEQUENCE</scope>
    <source>
        <strain evidence="3">A484AB</strain>
    </source>
</reference>
<dbReference type="InterPro" id="IPR038648">
    <property type="entry name" value="PHR_sf"/>
</dbReference>
<dbReference type="InterPro" id="IPR000210">
    <property type="entry name" value="BTB/POZ_dom"/>
</dbReference>
<dbReference type="Gene3D" id="3.30.710.10">
    <property type="entry name" value="Potassium Channel Kv1.1, Chain A"/>
    <property type="match status" value="1"/>
</dbReference>
<dbReference type="SMART" id="SM00225">
    <property type="entry name" value="BTB"/>
    <property type="match status" value="1"/>
</dbReference>
<dbReference type="InterPro" id="IPR011333">
    <property type="entry name" value="SKP1/BTB/POZ_sf"/>
</dbReference>
<evidence type="ECO:0000313" key="3">
    <source>
        <dbReference type="EMBL" id="CAB3978221.1"/>
    </source>
</evidence>
<dbReference type="AlphaFoldDB" id="A0A6S7FVJ6"/>
<comment type="caution">
    <text evidence="3">The sequence shown here is derived from an EMBL/GenBank/DDBJ whole genome shotgun (WGS) entry which is preliminary data.</text>
</comment>
<dbReference type="Proteomes" id="UP001152795">
    <property type="component" value="Unassembled WGS sequence"/>
</dbReference>
<dbReference type="Pfam" id="PF07707">
    <property type="entry name" value="BACK"/>
    <property type="match status" value="1"/>
</dbReference>
<comment type="subcellular location">
    <subcellularLocation>
        <location evidence="1">Cytoplasm</location>
    </subcellularLocation>
</comment>